<gene>
    <name evidence="1" type="ORF">SAMN05216262_11223</name>
</gene>
<name>A0A1H7QLD0_9GAMM</name>
<dbReference type="AlphaFoldDB" id="A0A1H7QLD0"/>
<evidence type="ECO:0000313" key="2">
    <source>
        <dbReference type="Proteomes" id="UP000199297"/>
    </source>
</evidence>
<keyword evidence="2" id="KW-1185">Reference proteome</keyword>
<sequence length="97" mass="10671">MERLKEAQANLIATYSLYNAASEKALPEIDVDDSETLKALLDVIKNREAIAYVQKAKKTIPSEVSELKRLLADVMLLLDGVDIKAIKANSKQVAKAD</sequence>
<organism evidence="1 2">
    <name type="scientific">Colwellia chukchiensis</name>
    <dbReference type="NCBI Taxonomy" id="641665"/>
    <lineage>
        <taxon>Bacteria</taxon>
        <taxon>Pseudomonadati</taxon>
        <taxon>Pseudomonadota</taxon>
        <taxon>Gammaproteobacteria</taxon>
        <taxon>Alteromonadales</taxon>
        <taxon>Colwelliaceae</taxon>
        <taxon>Colwellia</taxon>
    </lineage>
</organism>
<accession>A0A1H7QLD0</accession>
<reference evidence="2" key="1">
    <citation type="submission" date="2016-10" db="EMBL/GenBank/DDBJ databases">
        <authorList>
            <person name="Varghese N."/>
            <person name="Submissions S."/>
        </authorList>
    </citation>
    <scope>NUCLEOTIDE SEQUENCE [LARGE SCALE GENOMIC DNA]</scope>
    <source>
        <strain evidence="2">CGMCC 1.9127</strain>
    </source>
</reference>
<evidence type="ECO:0000313" key="1">
    <source>
        <dbReference type="EMBL" id="SEL48762.1"/>
    </source>
</evidence>
<protein>
    <submittedName>
        <fullName evidence="1">Uncharacterized protein</fullName>
    </submittedName>
</protein>
<dbReference type="RefSeq" id="WP_092251395.1">
    <property type="nucleotide sequence ID" value="NZ_FOBI01000012.1"/>
</dbReference>
<dbReference type="Proteomes" id="UP000199297">
    <property type="component" value="Unassembled WGS sequence"/>
</dbReference>
<proteinExistence type="predicted"/>
<dbReference type="EMBL" id="FOBI01000012">
    <property type="protein sequence ID" value="SEL48762.1"/>
    <property type="molecule type" value="Genomic_DNA"/>
</dbReference>
<dbReference type="OrthoDB" id="6227794at2"/>